<dbReference type="Proteomes" id="UP000095751">
    <property type="component" value="Unassembled WGS sequence"/>
</dbReference>
<dbReference type="InterPro" id="IPR054357">
    <property type="entry name" value="MFE-2_N"/>
</dbReference>
<dbReference type="GO" id="GO:0003857">
    <property type="term" value="F:(3S)-3-hydroxyacyl-CoA dehydrogenase (NAD+) activity"/>
    <property type="evidence" value="ECO:0007669"/>
    <property type="project" value="TreeGrafter"/>
</dbReference>
<evidence type="ECO:0000259" key="2">
    <source>
        <dbReference type="Pfam" id="PF22622"/>
    </source>
</evidence>
<reference evidence="3 4" key="1">
    <citation type="submission" date="2016-09" db="EMBL/GenBank/DDBJ databases">
        <title>Extensive genetic diversity and differential bi-allelic expression allows diatom success in the polar Southern Ocean.</title>
        <authorList>
            <consortium name="DOE Joint Genome Institute"/>
            <person name="Mock T."/>
            <person name="Otillar R.P."/>
            <person name="Strauss J."/>
            <person name="Dupont C."/>
            <person name="Frickenhaus S."/>
            <person name="Maumus F."/>
            <person name="Mcmullan M."/>
            <person name="Sanges R."/>
            <person name="Schmutz J."/>
            <person name="Toseland A."/>
            <person name="Valas R."/>
            <person name="Veluchamy A."/>
            <person name="Ward B.J."/>
            <person name="Allen A."/>
            <person name="Barry K."/>
            <person name="Falciatore A."/>
            <person name="Ferrante M."/>
            <person name="Fortunato A.E."/>
            <person name="Gloeckner G."/>
            <person name="Gruber A."/>
            <person name="Hipkin R."/>
            <person name="Janech M."/>
            <person name="Kroth P."/>
            <person name="Leese F."/>
            <person name="Lindquist E."/>
            <person name="Lyon B.R."/>
            <person name="Martin J."/>
            <person name="Mayer C."/>
            <person name="Parker M."/>
            <person name="Quesneville H."/>
            <person name="Raymond J."/>
            <person name="Uhlig C."/>
            <person name="Valentin K.U."/>
            <person name="Worden A.Z."/>
            <person name="Armbrust E.V."/>
            <person name="Bowler C."/>
            <person name="Green B."/>
            <person name="Moulton V."/>
            <person name="Van Oosterhout C."/>
            <person name="Grigoriev I."/>
        </authorList>
    </citation>
    <scope>NUCLEOTIDE SEQUENCE [LARGE SCALE GENOMIC DNA]</scope>
    <source>
        <strain evidence="3 4">CCMP1102</strain>
    </source>
</reference>
<dbReference type="InterPro" id="IPR029069">
    <property type="entry name" value="HotDog_dom_sf"/>
</dbReference>
<name>A0A1E7F3F4_9STRA</name>
<dbReference type="Gene3D" id="3.10.129.10">
    <property type="entry name" value="Hotdog Thioesterase"/>
    <property type="match status" value="1"/>
</dbReference>
<dbReference type="PANTHER" id="PTHR13078">
    <property type="entry name" value="PEROXISOMAL MULTIFUNCTIONAL ENZYME TYPE 2-RELATED"/>
    <property type="match status" value="1"/>
</dbReference>
<dbReference type="GO" id="GO:0004300">
    <property type="term" value="F:enoyl-CoA hydratase activity"/>
    <property type="evidence" value="ECO:0007669"/>
    <property type="project" value="TreeGrafter"/>
</dbReference>
<dbReference type="KEGG" id="fcy:FRACYDRAFT_243934"/>
<dbReference type="GO" id="GO:0005777">
    <property type="term" value="C:peroxisome"/>
    <property type="evidence" value="ECO:0007669"/>
    <property type="project" value="TreeGrafter"/>
</dbReference>
<dbReference type="AlphaFoldDB" id="A0A1E7F3F4"/>
<gene>
    <name evidence="3" type="ORF">FRACYDRAFT_243934</name>
</gene>
<evidence type="ECO:0000313" key="3">
    <source>
        <dbReference type="EMBL" id="OEU12677.1"/>
    </source>
</evidence>
<dbReference type="OrthoDB" id="60204at2759"/>
<dbReference type="GO" id="GO:0044594">
    <property type="term" value="F:17-beta-hydroxysteroid dehydrogenase (NAD+) activity"/>
    <property type="evidence" value="ECO:0007669"/>
    <property type="project" value="TreeGrafter"/>
</dbReference>
<dbReference type="GO" id="GO:0006635">
    <property type="term" value="P:fatty acid beta-oxidation"/>
    <property type="evidence" value="ECO:0007669"/>
    <property type="project" value="TreeGrafter"/>
</dbReference>
<accession>A0A1E7F3F4</accession>
<dbReference type="Pfam" id="PF01575">
    <property type="entry name" value="MaoC_dehydratas"/>
    <property type="match status" value="1"/>
</dbReference>
<keyword evidence="4" id="KW-1185">Reference proteome</keyword>
<dbReference type="InterPro" id="IPR002539">
    <property type="entry name" value="MaoC-like_dom"/>
</dbReference>
<evidence type="ECO:0000259" key="1">
    <source>
        <dbReference type="Pfam" id="PF01575"/>
    </source>
</evidence>
<feature type="domain" description="MaoC-like" evidence="1">
    <location>
        <begin position="242"/>
        <end position="300"/>
    </location>
</feature>
<dbReference type="EMBL" id="KV784364">
    <property type="protein sequence ID" value="OEU12677.1"/>
    <property type="molecule type" value="Genomic_DNA"/>
</dbReference>
<feature type="domain" description="Peroxisomal multifunctional enzyme type 2-like N-terminal" evidence="2">
    <location>
        <begin position="8"/>
        <end position="57"/>
    </location>
</feature>
<organism evidence="3 4">
    <name type="scientific">Fragilariopsis cylindrus CCMP1102</name>
    <dbReference type="NCBI Taxonomy" id="635003"/>
    <lineage>
        <taxon>Eukaryota</taxon>
        <taxon>Sar</taxon>
        <taxon>Stramenopiles</taxon>
        <taxon>Ochrophyta</taxon>
        <taxon>Bacillariophyta</taxon>
        <taxon>Bacillariophyceae</taxon>
        <taxon>Bacillariophycidae</taxon>
        <taxon>Bacillariales</taxon>
        <taxon>Bacillariaceae</taxon>
        <taxon>Fragilariopsis</taxon>
    </lineage>
</organism>
<sequence length="325" mass="36018">MEDFEICYTKKDLILYALSLGMGSSKDDSNELKFLYEEHEKFTVVSTFAFALTFWAAGKGNNIGTTTNTTATTTTTTQCIPPFPPPLMASEEVIPRRFLRESGSGNGGNTIDISNFHVIHTWQSIVWHQPLAVPLSHKHKQTRKDTMMQRQADQIKTNINLETISVQPKSIGTFVTSQSKVSTIGYSRDYNSKNNNNNQLLCTMQSTALVLGVDSNNVIAFDAGIKRLTSHKSKTPSVSCTKKPIFHWTYQTSQSQALLYRMTSGDSNHIHVDTSASDMLGSDTKAPLLHGLFTLALAFRKKLVDCGHAEVEIVSKSSSTKKSRL</sequence>
<proteinExistence type="predicted"/>
<evidence type="ECO:0000313" key="4">
    <source>
        <dbReference type="Proteomes" id="UP000095751"/>
    </source>
</evidence>
<dbReference type="SUPFAM" id="SSF54637">
    <property type="entry name" value="Thioesterase/thiol ester dehydrase-isomerase"/>
    <property type="match status" value="2"/>
</dbReference>
<protein>
    <submittedName>
        <fullName evidence="3">Uncharacterized protein</fullName>
    </submittedName>
</protein>
<dbReference type="InParanoid" id="A0A1E7F3F4"/>
<dbReference type="PANTHER" id="PTHR13078:SF56">
    <property type="entry name" value="PEROXISOMAL MULTIFUNCTIONAL ENZYME TYPE 2"/>
    <property type="match status" value="1"/>
</dbReference>
<dbReference type="Pfam" id="PF22622">
    <property type="entry name" value="MFE-2_hydrat-2_N"/>
    <property type="match status" value="1"/>
</dbReference>